<organism evidence="1 2">
    <name type="scientific">Terrabacter terrae</name>
    <dbReference type="NCBI Taxonomy" id="318434"/>
    <lineage>
        <taxon>Bacteria</taxon>
        <taxon>Bacillati</taxon>
        <taxon>Actinomycetota</taxon>
        <taxon>Actinomycetes</taxon>
        <taxon>Micrococcales</taxon>
        <taxon>Intrasporangiaceae</taxon>
        <taxon>Terrabacter</taxon>
    </lineage>
</organism>
<proteinExistence type="predicted"/>
<dbReference type="InterPro" id="IPR029060">
    <property type="entry name" value="PIN-like_dom_sf"/>
</dbReference>
<keyword evidence="2" id="KW-1185">Reference proteome</keyword>
<reference evidence="1 2" key="1">
    <citation type="journal article" date="2019" name="Int. J. Syst. Evol. Microbiol.">
        <title>The Global Catalogue of Microorganisms (GCM) 10K type strain sequencing project: providing services to taxonomists for standard genome sequencing and annotation.</title>
        <authorList>
            <consortium name="The Broad Institute Genomics Platform"/>
            <consortium name="The Broad Institute Genome Sequencing Center for Infectious Disease"/>
            <person name="Wu L."/>
            <person name="Ma J."/>
        </authorList>
    </citation>
    <scope>NUCLEOTIDE SEQUENCE [LARGE SCALE GENOMIC DNA]</scope>
    <source>
        <strain evidence="1 2">JCM 14283</strain>
    </source>
</reference>
<sequence length="135" mass="15066">MARYVIDAPTLLHIADEDLPVVASHQLVAPNSIRSEALEQLLRDVRAGRRTEKEALHTHQRITELKIRLLGDRVSRRTAWDIAVAHDWDSLRDAEYLAVARLQADALITIDEIFAAVAAKVVPVAALRDLLADHP</sequence>
<protein>
    <recommendedName>
        <fullName evidence="3">Type II toxin-antitoxin system VapC family toxin</fullName>
    </recommendedName>
</protein>
<evidence type="ECO:0008006" key="3">
    <source>
        <dbReference type="Google" id="ProtNLM"/>
    </source>
</evidence>
<evidence type="ECO:0000313" key="2">
    <source>
        <dbReference type="Proteomes" id="UP001501285"/>
    </source>
</evidence>
<evidence type="ECO:0000313" key="1">
    <source>
        <dbReference type="EMBL" id="GAA2037804.1"/>
    </source>
</evidence>
<name>A0ABN2UJI4_9MICO</name>
<accession>A0ABN2UJI4</accession>
<gene>
    <name evidence="1" type="ORF">GCM10009740_32240</name>
</gene>
<dbReference type="RefSeq" id="WP_343993168.1">
    <property type="nucleotide sequence ID" value="NZ_BAAANB010000021.1"/>
</dbReference>
<dbReference type="Gene3D" id="3.40.50.1010">
    <property type="entry name" value="5'-nuclease"/>
    <property type="match status" value="1"/>
</dbReference>
<dbReference type="SUPFAM" id="SSF88723">
    <property type="entry name" value="PIN domain-like"/>
    <property type="match status" value="1"/>
</dbReference>
<dbReference type="Proteomes" id="UP001501285">
    <property type="component" value="Unassembled WGS sequence"/>
</dbReference>
<comment type="caution">
    <text evidence="1">The sequence shown here is derived from an EMBL/GenBank/DDBJ whole genome shotgun (WGS) entry which is preliminary data.</text>
</comment>
<dbReference type="EMBL" id="BAAANB010000021">
    <property type="protein sequence ID" value="GAA2037804.1"/>
    <property type="molecule type" value="Genomic_DNA"/>
</dbReference>